<evidence type="ECO:0000313" key="3">
    <source>
        <dbReference type="Proteomes" id="UP000327013"/>
    </source>
</evidence>
<feature type="region of interest" description="Disordered" evidence="1">
    <location>
        <begin position="41"/>
        <end position="61"/>
    </location>
</feature>
<keyword evidence="3" id="KW-1185">Reference proteome</keyword>
<accession>A0A5N6QCJ0</accession>
<evidence type="ECO:0000256" key="1">
    <source>
        <dbReference type="SAM" id="MobiDB-lite"/>
    </source>
</evidence>
<proteinExistence type="predicted"/>
<gene>
    <name evidence="2" type="ORF">FH972_001579</name>
</gene>
<organism evidence="2 3">
    <name type="scientific">Carpinus fangiana</name>
    <dbReference type="NCBI Taxonomy" id="176857"/>
    <lineage>
        <taxon>Eukaryota</taxon>
        <taxon>Viridiplantae</taxon>
        <taxon>Streptophyta</taxon>
        <taxon>Embryophyta</taxon>
        <taxon>Tracheophyta</taxon>
        <taxon>Spermatophyta</taxon>
        <taxon>Magnoliopsida</taxon>
        <taxon>eudicotyledons</taxon>
        <taxon>Gunneridae</taxon>
        <taxon>Pentapetalae</taxon>
        <taxon>rosids</taxon>
        <taxon>fabids</taxon>
        <taxon>Fagales</taxon>
        <taxon>Betulaceae</taxon>
        <taxon>Carpinus</taxon>
    </lineage>
</organism>
<name>A0A5N6QCJ0_9ROSI</name>
<protein>
    <submittedName>
        <fullName evidence="2">Uncharacterized protein</fullName>
    </submittedName>
</protein>
<evidence type="ECO:0000313" key="2">
    <source>
        <dbReference type="EMBL" id="KAE7996897.1"/>
    </source>
</evidence>
<sequence>MKNETNKQPVEKEKAAVPPRRGRITANIFKDLAQSVIAITTGKKSEECGGERSGDEKSKVQ</sequence>
<feature type="compositionally biased region" description="Basic and acidic residues" evidence="1">
    <location>
        <begin position="43"/>
        <end position="61"/>
    </location>
</feature>
<reference evidence="2 3" key="1">
    <citation type="submission" date="2019-06" db="EMBL/GenBank/DDBJ databases">
        <title>A chromosomal-level reference genome of Carpinus fangiana (Coryloideae, Betulaceae).</title>
        <authorList>
            <person name="Yang X."/>
            <person name="Wang Z."/>
            <person name="Zhang L."/>
            <person name="Hao G."/>
            <person name="Liu J."/>
            <person name="Yang Y."/>
        </authorList>
    </citation>
    <scope>NUCLEOTIDE SEQUENCE [LARGE SCALE GENOMIC DNA]</scope>
    <source>
        <strain evidence="2">Cfa_2016G</strain>
        <tissue evidence="2">Leaf</tissue>
    </source>
</reference>
<dbReference type="OrthoDB" id="1729447at2759"/>
<feature type="compositionally biased region" description="Basic and acidic residues" evidence="1">
    <location>
        <begin position="1"/>
        <end position="15"/>
    </location>
</feature>
<feature type="region of interest" description="Disordered" evidence="1">
    <location>
        <begin position="1"/>
        <end position="22"/>
    </location>
</feature>
<dbReference type="EMBL" id="CM017321">
    <property type="protein sequence ID" value="KAE7996897.1"/>
    <property type="molecule type" value="Genomic_DNA"/>
</dbReference>
<dbReference type="Proteomes" id="UP000327013">
    <property type="component" value="Chromosome 1"/>
</dbReference>
<dbReference type="AlphaFoldDB" id="A0A5N6QCJ0"/>